<dbReference type="Proteomes" id="UP001157133">
    <property type="component" value="Unassembled WGS sequence"/>
</dbReference>
<dbReference type="Gene3D" id="3.50.30.50">
    <property type="entry name" value="Putative cyclase"/>
    <property type="match status" value="1"/>
</dbReference>
<dbReference type="RefSeq" id="WP_284206537.1">
    <property type="nucleotide sequence ID" value="NZ_BSSU01000003.1"/>
</dbReference>
<gene>
    <name evidence="1" type="ORF">theurythT_06620</name>
</gene>
<organism evidence="1 2">
    <name type="scientific">Thalassotalea eurytherma</name>
    <dbReference type="NCBI Taxonomy" id="1144278"/>
    <lineage>
        <taxon>Bacteria</taxon>
        <taxon>Pseudomonadati</taxon>
        <taxon>Pseudomonadota</taxon>
        <taxon>Gammaproteobacteria</taxon>
        <taxon>Alteromonadales</taxon>
        <taxon>Colwelliaceae</taxon>
        <taxon>Thalassotalea</taxon>
    </lineage>
</organism>
<proteinExistence type="predicted"/>
<reference evidence="1 2" key="1">
    <citation type="submission" date="2023-03" db="EMBL/GenBank/DDBJ databases">
        <title>Draft genome sequence of Thalassotalea eurytherma JCM 18482T.</title>
        <authorList>
            <person name="Sawabe T."/>
        </authorList>
    </citation>
    <scope>NUCLEOTIDE SEQUENCE [LARGE SCALE GENOMIC DNA]</scope>
    <source>
        <strain evidence="1 2">JCM 18482</strain>
    </source>
</reference>
<dbReference type="InterPro" id="IPR007325">
    <property type="entry name" value="KFase/CYL"/>
</dbReference>
<keyword evidence="2" id="KW-1185">Reference proteome</keyword>
<dbReference type="Pfam" id="PF04199">
    <property type="entry name" value="Cyclase"/>
    <property type="match status" value="1"/>
</dbReference>
<protein>
    <submittedName>
        <fullName evidence="1">Arylformamidase</fullName>
    </submittedName>
</protein>
<sequence>MLVSISLKKNHYQVNLSQGKSIAIALDFNHQQPNHFDASKALKRPMSVSGFIGDTKQGGSCNVNELAFNPHCNGTHTETIGHICHQDDTNTTTINQLKLSSLLPCTLISIEPEKALKQTENYVLPFDDVDCVITKKQLTLLLSTVENEQLEALVIRTLPNRSDKCHKTYNQHDPNSFFTTQAMQYLVERGIQHLIVDLPSIDRLNDQGLLNNHRLFWSINQNAKTANESTRTQSTITELAYINNELTDGFYFLNLQLPAFVNDAAPSQPILFDAKPVATNAFLKE</sequence>
<dbReference type="InterPro" id="IPR037175">
    <property type="entry name" value="KFase_sf"/>
</dbReference>
<evidence type="ECO:0000313" key="1">
    <source>
        <dbReference type="EMBL" id="GLX81210.1"/>
    </source>
</evidence>
<name>A0ABQ6GZ87_9GAMM</name>
<evidence type="ECO:0000313" key="2">
    <source>
        <dbReference type="Proteomes" id="UP001157133"/>
    </source>
</evidence>
<dbReference type="SUPFAM" id="SSF102198">
    <property type="entry name" value="Putative cyclase"/>
    <property type="match status" value="1"/>
</dbReference>
<dbReference type="EMBL" id="BSSU01000003">
    <property type="protein sequence ID" value="GLX81210.1"/>
    <property type="molecule type" value="Genomic_DNA"/>
</dbReference>
<accession>A0ABQ6GZ87</accession>
<comment type="caution">
    <text evidence="1">The sequence shown here is derived from an EMBL/GenBank/DDBJ whole genome shotgun (WGS) entry which is preliminary data.</text>
</comment>